<dbReference type="InParanoid" id="A0A200PSF1"/>
<reference evidence="2 3" key="1">
    <citation type="journal article" date="2017" name="Mol. Plant">
        <title>The Genome of Medicinal Plant Macleaya cordata Provides New Insights into Benzylisoquinoline Alkaloids Metabolism.</title>
        <authorList>
            <person name="Liu X."/>
            <person name="Liu Y."/>
            <person name="Huang P."/>
            <person name="Ma Y."/>
            <person name="Qing Z."/>
            <person name="Tang Q."/>
            <person name="Cao H."/>
            <person name="Cheng P."/>
            <person name="Zheng Y."/>
            <person name="Yuan Z."/>
            <person name="Zhou Y."/>
            <person name="Liu J."/>
            <person name="Tang Z."/>
            <person name="Zhuo Y."/>
            <person name="Zhang Y."/>
            <person name="Yu L."/>
            <person name="Huang J."/>
            <person name="Yang P."/>
            <person name="Peng Q."/>
            <person name="Zhang J."/>
            <person name="Jiang W."/>
            <person name="Zhang Z."/>
            <person name="Lin K."/>
            <person name="Ro D.K."/>
            <person name="Chen X."/>
            <person name="Xiong X."/>
            <person name="Shang Y."/>
            <person name="Huang S."/>
            <person name="Zeng J."/>
        </authorList>
    </citation>
    <scope>NUCLEOTIDE SEQUENCE [LARGE SCALE GENOMIC DNA]</scope>
    <source>
        <strain evidence="3">cv. BLH2017</strain>
        <tissue evidence="2">Root</tissue>
    </source>
</reference>
<dbReference type="AlphaFoldDB" id="A0A200PSF1"/>
<sequence>MKKPGKQFIYFSYCFTFLYALWNLVYPEHSVSSLPPHRRICQSIAFELKLGTGLCNGKGSPVVTLALRLHRDRLQQRRGFRRVPPSFLIYSFFFIV</sequence>
<comment type="caution">
    <text evidence="2">The sequence shown here is derived from an EMBL/GenBank/DDBJ whole genome shotgun (WGS) entry which is preliminary data.</text>
</comment>
<feature type="transmembrane region" description="Helical" evidence="1">
    <location>
        <begin position="7"/>
        <end position="26"/>
    </location>
</feature>
<keyword evidence="1" id="KW-0812">Transmembrane</keyword>
<keyword evidence="1" id="KW-0472">Membrane</keyword>
<keyword evidence="3" id="KW-1185">Reference proteome</keyword>
<evidence type="ECO:0000313" key="2">
    <source>
        <dbReference type="EMBL" id="OVA01144.1"/>
    </source>
</evidence>
<dbReference type="Proteomes" id="UP000195402">
    <property type="component" value="Unassembled WGS sequence"/>
</dbReference>
<gene>
    <name evidence="2" type="ORF">BVC80_7991g5</name>
</gene>
<evidence type="ECO:0000313" key="3">
    <source>
        <dbReference type="Proteomes" id="UP000195402"/>
    </source>
</evidence>
<protein>
    <submittedName>
        <fullName evidence="2">Uncharacterized protein</fullName>
    </submittedName>
</protein>
<organism evidence="2 3">
    <name type="scientific">Macleaya cordata</name>
    <name type="common">Five-seeded plume-poppy</name>
    <name type="synonym">Bocconia cordata</name>
    <dbReference type="NCBI Taxonomy" id="56857"/>
    <lineage>
        <taxon>Eukaryota</taxon>
        <taxon>Viridiplantae</taxon>
        <taxon>Streptophyta</taxon>
        <taxon>Embryophyta</taxon>
        <taxon>Tracheophyta</taxon>
        <taxon>Spermatophyta</taxon>
        <taxon>Magnoliopsida</taxon>
        <taxon>Ranunculales</taxon>
        <taxon>Papaveraceae</taxon>
        <taxon>Papaveroideae</taxon>
        <taxon>Macleaya</taxon>
    </lineage>
</organism>
<name>A0A200PSF1_MACCD</name>
<evidence type="ECO:0000256" key="1">
    <source>
        <dbReference type="SAM" id="Phobius"/>
    </source>
</evidence>
<keyword evidence="1" id="KW-1133">Transmembrane helix</keyword>
<accession>A0A200PSF1</accession>
<proteinExistence type="predicted"/>
<dbReference type="EMBL" id="MVGT01004180">
    <property type="protein sequence ID" value="OVA01144.1"/>
    <property type="molecule type" value="Genomic_DNA"/>
</dbReference>